<dbReference type="CDD" id="cd18820">
    <property type="entry name" value="GH43_LbAraf43-like"/>
    <property type="match status" value="1"/>
</dbReference>
<dbReference type="Gene3D" id="2.115.10.20">
    <property type="entry name" value="Glycosyl hydrolase domain, family 43"/>
    <property type="match status" value="1"/>
</dbReference>
<organism evidence="8 9">
    <name type="scientific">Allokutzneria oryzae</name>
    <dbReference type="NCBI Taxonomy" id="1378989"/>
    <lineage>
        <taxon>Bacteria</taxon>
        <taxon>Bacillati</taxon>
        <taxon>Actinomycetota</taxon>
        <taxon>Actinomycetes</taxon>
        <taxon>Pseudonocardiales</taxon>
        <taxon>Pseudonocardiaceae</taxon>
        <taxon>Allokutzneria</taxon>
    </lineage>
</organism>
<evidence type="ECO:0000313" key="9">
    <source>
        <dbReference type="Proteomes" id="UP001589693"/>
    </source>
</evidence>
<evidence type="ECO:0000256" key="4">
    <source>
        <dbReference type="ARBA" id="ARBA00023295"/>
    </source>
</evidence>
<dbReference type="Proteomes" id="UP001589693">
    <property type="component" value="Unassembled WGS sequence"/>
</dbReference>
<keyword evidence="2 6" id="KW-0732">Signal</keyword>
<protein>
    <submittedName>
        <fullName evidence="8">Family 43 glycosylhydrolase</fullName>
    </submittedName>
</protein>
<evidence type="ECO:0000259" key="7">
    <source>
        <dbReference type="Pfam" id="PF05270"/>
    </source>
</evidence>
<proteinExistence type="inferred from homology"/>
<comment type="similarity">
    <text evidence="1 5">Belongs to the glycosyl hydrolase 43 family.</text>
</comment>
<dbReference type="Pfam" id="PF05270">
    <property type="entry name" value="AbfB"/>
    <property type="match status" value="1"/>
</dbReference>
<dbReference type="SUPFAM" id="SSF75005">
    <property type="entry name" value="Arabinanase/levansucrase/invertase"/>
    <property type="match status" value="1"/>
</dbReference>
<dbReference type="SUPFAM" id="SSF110221">
    <property type="entry name" value="AbfB domain"/>
    <property type="match status" value="1"/>
</dbReference>
<gene>
    <name evidence="8" type="ORF">ACFFQA_21735</name>
</gene>
<evidence type="ECO:0000256" key="1">
    <source>
        <dbReference type="ARBA" id="ARBA00009865"/>
    </source>
</evidence>
<keyword evidence="3 5" id="KW-0378">Hydrolase</keyword>
<dbReference type="PANTHER" id="PTHR43817:SF1">
    <property type="entry name" value="HYDROLASE, FAMILY 43, PUTATIVE (AFU_ORTHOLOGUE AFUA_3G01660)-RELATED"/>
    <property type="match status" value="1"/>
</dbReference>
<dbReference type="CDD" id="cd23399">
    <property type="entry name" value="beta-trefoil_ABD_ABFB"/>
    <property type="match status" value="1"/>
</dbReference>
<dbReference type="Gene3D" id="2.80.10.50">
    <property type="match status" value="1"/>
</dbReference>
<reference evidence="8 9" key="1">
    <citation type="submission" date="2024-09" db="EMBL/GenBank/DDBJ databases">
        <authorList>
            <person name="Sun Q."/>
            <person name="Mori K."/>
        </authorList>
    </citation>
    <scope>NUCLEOTIDE SEQUENCE [LARGE SCALE GENOMIC DNA]</scope>
    <source>
        <strain evidence="8 9">TBRC 7907</strain>
    </source>
</reference>
<evidence type="ECO:0000256" key="6">
    <source>
        <dbReference type="SAM" id="SignalP"/>
    </source>
</evidence>
<evidence type="ECO:0000256" key="5">
    <source>
        <dbReference type="RuleBase" id="RU361187"/>
    </source>
</evidence>
<dbReference type="PANTHER" id="PTHR43817">
    <property type="entry name" value="GLYCOSYL HYDROLASE"/>
    <property type="match status" value="1"/>
</dbReference>
<comment type="caution">
    <text evidence="8">The sequence shown here is derived from an EMBL/GenBank/DDBJ whole genome shotgun (WGS) entry which is preliminary data.</text>
</comment>
<sequence length="490" mass="53980">MHGWGSRLSALLAAVALLVLVAPPRHQAQAAPGEVVSIRSHNFPNAYFRHANGVGRLVDVLTGSDELTKEDSTWEIVPGLAGSCLSLESRNFKFHYLRHRNGEVVLERYSSDNAFRQDATFCRVAGLADPGGFSLRALQFPNAYLRHAFGVLRLADNDGGELFRQDATFHTRTPWLTGRFYNPILTTAADPSMAIHNGQYHLVQGDFYNADDIVIRRSSTVEGIRSAESVVVWRHPACPAPACKEIWAPELQRIGDRWWIFFTGQNGSGGHTHRMYALRSTGTDPMGPYDYLGEQRLPGDTWGIDGTYLTHQGQNYYLWSGWESQSENRVQHLYIVRMSDPMTPSGDRVRISSPTQPWETVPNNLGILVNEGPQPITAPNGRLSVVYSANGSFTNDYCLGRLTLNGDPMNPASWTKSGGCVFSGRDTATSPGHNGFLTINGRPWIVYHANMDPGTGWGGRSIRVQPMSFDSGGLPVLGVPIPVHQGIPLP</sequence>
<dbReference type="InterPro" id="IPR036195">
    <property type="entry name" value="AbfB_ABD_sf"/>
</dbReference>
<name>A0ABV6A080_9PSEU</name>
<dbReference type="InterPro" id="IPR023296">
    <property type="entry name" value="Glyco_hydro_beta-prop_sf"/>
</dbReference>
<dbReference type="EMBL" id="JBHLZU010000018">
    <property type="protein sequence ID" value="MFB9906564.1"/>
    <property type="molecule type" value="Genomic_DNA"/>
</dbReference>
<evidence type="ECO:0000256" key="2">
    <source>
        <dbReference type="ARBA" id="ARBA00022729"/>
    </source>
</evidence>
<evidence type="ECO:0000256" key="3">
    <source>
        <dbReference type="ARBA" id="ARBA00022801"/>
    </source>
</evidence>
<evidence type="ECO:0000313" key="8">
    <source>
        <dbReference type="EMBL" id="MFB9906564.1"/>
    </source>
</evidence>
<dbReference type="RefSeq" id="WP_377855080.1">
    <property type="nucleotide sequence ID" value="NZ_JBHLZU010000018.1"/>
</dbReference>
<dbReference type="InterPro" id="IPR007934">
    <property type="entry name" value="AbfB_ABD"/>
</dbReference>
<keyword evidence="9" id="KW-1185">Reference proteome</keyword>
<accession>A0ABV6A080</accession>
<keyword evidence="4 5" id="KW-0326">Glycosidase</keyword>
<dbReference type="Pfam" id="PF04616">
    <property type="entry name" value="Glyco_hydro_43"/>
    <property type="match status" value="1"/>
</dbReference>
<feature type="domain" description="Alpha-L-arabinofuranosidase B arabinose-binding" evidence="7">
    <location>
        <begin position="37"/>
        <end position="170"/>
    </location>
</feature>
<feature type="signal peptide" evidence="6">
    <location>
        <begin position="1"/>
        <end position="30"/>
    </location>
</feature>
<feature type="chain" id="PRO_5045376242" evidence="6">
    <location>
        <begin position="31"/>
        <end position="490"/>
    </location>
</feature>
<dbReference type="InterPro" id="IPR006710">
    <property type="entry name" value="Glyco_hydro_43"/>
</dbReference>